<keyword evidence="2" id="KW-1185">Reference proteome</keyword>
<gene>
    <name evidence="1" type="ORF">HGM15179_003848</name>
</gene>
<accession>A0A8K1GQ74</accession>
<comment type="caution">
    <text evidence="1">The sequence shown here is derived from an EMBL/GenBank/DDBJ whole genome shotgun (WGS) entry which is preliminary data.</text>
</comment>
<proteinExistence type="predicted"/>
<protein>
    <submittedName>
        <fullName evidence="1">Uncharacterized protein</fullName>
    </submittedName>
</protein>
<dbReference type="Proteomes" id="UP000796761">
    <property type="component" value="Unassembled WGS sequence"/>
</dbReference>
<evidence type="ECO:0000313" key="1">
    <source>
        <dbReference type="EMBL" id="TRZ23279.1"/>
    </source>
</evidence>
<dbReference type="EMBL" id="SWJQ01000079">
    <property type="protein sequence ID" value="TRZ23279.1"/>
    <property type="molecule type" value="Genomic_DNA"/>
</dbReference>
<reference evidence="1" key="1">
    <citation type="submission" date="2019-04" db="EMBL/GenBank/DDBJ databases">
        <title>Genome assembly of Zosterops borbonicus 15179.</title>
        <authorList>
            <person name="Leroy T."/>
            <person name="Anselmetti Y."/>
            <person name="Tilak M.-K."/>
            <person name="Nabholz B."/>
        </authorList>
    </citation>
    <scope>NUCLEOTIDE SEQUENCE</scope>
    <source>
        <strain evidence="1">HGM_15179</strain>
        <tissue evidence="1">Muscle</tissue>
    </source>
</reference>
<evidence type="ECO:0000313" key="2">
    <source>
        <dbReference type="Proteomes" id="UP000796761"/>
    </source>
</evidence>
<name>A0A8K1GQ74_9PASS</name>
<dbReference type="AlphaFoldDB" id="A0A8K1GQ74"/>
<organism evidence="1 2">
    <name type="scientific">Zosterops borbonicus</name>
    <dbReference type="NCBI Taxonomy" id="364589"/>
    <lineage>
        <taxon>Eukaryota</taxon>
        <taxon>Metazoa</taxon>
        <taxon>Chordata</taxon>
        <taxon>Craniata</taxon>
        <taxon>Vertebrata</taxon>
        <taxon>Euteleostomi</taxon>
        <taxon>Archelosauria</taxon>
        <taxon>Archosauria</taxon>
        <taxon>Dinosauria</taxon>
        <taxon>Saurischia</taxon>
        <taxon>Theropoda</taxon>
        <taxon>Coelurosauria</taxon>
        <taxon>Aves</taxon>
        <taxon>Neognathae</taxon>
        <taxon>Neoaves</taxon>
        <taxon>Telluraves</taxon>
        <taxon>Australaves</taxon>
        <taxon>Passeriformes</taxon>
        <taxon>Sylvioidea</taxon>
        <taxon>Zosteropidae</taxon>
        <taxon>Zosterops</taxon>
    </lineage>
</organism>
<sequence length="97" mass="10913">MRPHLDDTASNTCVEKPQQFHPWETAVITWDRSNAMSLSHKITQKQEETLPGEVASEEMRPAHSFEMELVRAVWLQSLGPPMSMLSIPLGNPLATES</sequence>